<protein>
    <recommendedName>
        <fullName evidence="2">F-box domain-containing protein</fullName>
    </recommendedName>
</protein>
<reference evidence="3" key="1">
    <citation type="submission" date="2024-02" db="EMBL/GenBank/DDBJ databases">
        <authorList>
            <consortium name="ELIXIR-Norway"/>
            <consortium name="Elixir Norway"/>
        </authorList>
    </citation>
    <scope>NUCLEOTIDE SEQUENCE</scope>
</reference>
<dbReference type="PANTHER" id="PTHR31639">
    <property type="entry name" value="F-BOX PROTEIN-LIKE"/>
    <property type="match status" value="1"/>
</dbReference>
<dbReference type="InterPro" id="IPR032675">
    <property type="entry name" value="LRR_dom_sf"/>
</dbReference>
<organism evidence="3 4">
    <name type="scientific">Sphagnum troendelagicum</name>
    <dbReference type="NCBI Taxonomy" id="128251"/>
    <lineage>
        <taxon>Eukaryota</taxon>
        <taxon>Viridiplantae</taxon>
        <taxon>Streptophyta</taxon>
        <taxon>Embryophyta</taxon>
        <taxon>Bryophyta</taxon>
        <taxon>Sphagnophytina</taxon>
        <taxon>Sphagnopsida</taxon>
        <taxon>Sphagnales</taxon>
        <taxon>Sphagnaceae</taxon>
        <taxon>Sphagnum</taxon>
    </lineage>
</organism>
<dbReference type="InterPro" id="IPR001810">
    <property type="entry name" value="F-box_dom"/>
</dbReference>
<dbReference type="SUPFAM" id="SSF81383">
    <property type="entry name" value="F-box domain"/>
    <property type="match status" value="1"/>
</dbReference>
<feature type="non-terminal residue" evidence="3">
    <location>
        <position position="415"/>
    </location>
</feature>
<feature type="compositionally biased region" description="Polar residues" evidence="1">
    <location>
        <begin position="1"/>
        <end position="22"/>
    </location>
</feature>
<gene>
    <name evidence="3" type="ORF">CSSPTR1EN2_LOCUS5469</name>
</gene>
<proteinExistence type="predicted"/>
<evidence type="ECO:0000256" key="1">
    <source>
        <dbReference type="SAM" id="MobiDB-lite"/>
    </source>
</evidence>
<feature type="region of interest" description="Disordered" evidence="1">
    <location>
        <begin position="1"/>
        <end position="33"/>
    </location>
</feature>
<keyword evidence="4" id="KW-1185">Reference proteome</keyword>
<sequence>MTDQQQQKRQKITNSCSQTANESGGAEEVGDQESEIEGFPAEVIGNILSYVANVKDVVRASWTCRKWRVALRHYLHNLHTLQHHESKFLPAFQKSRTEQLEFLLTDTLLQTLRLQSLYILHMTKFSATAVIAWLLHTGDSLRHLTYEVPMSTLYVDMLERCGRKRCLESLHLRYATIRFTADPTTQRFLCLLSLTLSNMIDVTTLQLQSLVSTCRKLESFSLATSVVTSTDPQWTLNLTSSSLKSFFLDGMYFDSVKLEANLLKALRLRDSMFTNFKLQKGARLSSLRIDNIMIVDDLDLGNSTNYFLDLEEMEVRRSCVNVWDVIDHVFSNPSSKLRKLELIRRATTVCYPVLTLNVETIARLFPRLDRLHLSDEVLDISTTTAGNQLQGPTIFEKLRFLELHCLRSHEAILLV</sequence>
<dbReference type="Proteomes" id="UP001497512">
    <property type="component" value="Chromosome 13"/>
</dbReference>
<dbReference type="Pfam" id="PF12937">
    <property type="entry name" value="F-box-like"/>
    <property type="match status" value="1"/>
</dbReference>
<feature type="domain" description="F-box" evidence="2">
    <location>
        <begin position="40"/>
        <end position="71"/>
    </location>
</feature>
<accession>A0ABP0TMQ3</accession>
<dbReference type="InterPro" id="IPR036047">
    <property type="entry name" value="F-box-like_dom_sf"/>
</dbReference>
<dbReference type="SUPFAM" id="SSF52047">
    <property type="entry name" value="RNI-like"/>
    <property type="match status" value="1"/>
</dbReference>
<dbReference type="Gene3D" id="3.80.10.10">
    <property type="entry name" value="Ribonuclease Inhibitor"/>
    <property type="match status" value="1"/>
</dbReference>
<dbReference type="EMBL" id="OZ019905">
    <property type="protein sequence ID" value="CAK9200562.1"/>
    <property type="molecule type" value="Genomic_DNA"/>
</dbReference>
<name>A0ABP0TMQ3_9BRYO</name>
<evidence type="ECO:0000313" key="4">
    <source>
        <dbReference type="Proteomes" id="UP001497512"/>
    </source>
</evidence>
<dbReference type="PANTHER" id="PTHR31639:SF256">
    <property type="entry name" value="OS07G0242900 PROTEIN"/>
    <property type="match status" value="1"/>
</dbReference>
<evidence type="ECO:0000259" key="2">
    <source>
        <dbReference type="Pfam" id="PF12937"/>
    </source>
</evidence>
<evidence type="ECO:0000313" key="3">
    <source>
        <dbReference type="EMBL" id="CAK9200562.1"/>
    </source>
</evidence>
<feature type="non-terminal residue" evidence="3">
    <location>
        <position position="1"/>
    </location>
</feature>